<dbReference type="RefSeq" id="WP_055053138.1">
    <property type="nucleotide sequence ID" value="NZ_CYZA01000006.1"/>
</dbReference>
<dbReference type="Proteomes" id="UP000095447">
    <property type="component" value="Unassembled WGS sequence"/>
</dbReference>
<sequence length="127" mass="14507">MKIRRGFVTNSSSSSYIIAKKKDATLADIKNSLLKVRDNAKSFLIEQHKWIDLEPDVEESIRKEDYDKAADAFLEYVADYLYGNFNAGTLGDWEVGSDEFWNDGGDPYENFILDSAWLIGDENLQII</sequence>
<gene>
    <name evidence="1" type="ORF">ERS852395_01387</name>
</gene>
<protein>
    <submittedName>
        <fullName evidence="1">Uncharacterized protein</fullName>
    </submittedName>
</protein>
<organism evidence="1 2">
    <name type="scientific">Blautia obeum</name>
    <dbReference type="NCBI Taxonomy" id="40520"/>
    <lineage>
        <taxon>Bacteria</taxon>
        <taxon>Bacillati</taxon>
        <taxon>Bacillota</taxon>
        <taxon>Clostridia</taxon>
        <taxon>Lachnospirales</taxon>
        <taxon>Lachnospiraceae</taxon>
        <taxon>Blautia</taxon>
    </lineage>
</organism>
<evidence type="ECO:0000313" key="1">
    <source>
        <dbReference type="EMBL" id="CUN81241.1"/>
    </source>
</evidence>
<name>A0A173ZY73_9FIRM</name>
<accession>A0A173ZY73</accession>
<reference evidence="1 2" key="1">
    <citation type="submission" date="2015-09" db="EMBL/GenBank/DDBJ databases">
        <authorList>
            <consortium name="Pathogen Informatics"/>
        </authorList>
    </citation>
    <scope>NUCLEOTIDE SEQUENCE [LARGE SCALE GENOMIC DNA]</scope>
    <source>
        <strain evidence="1 2">2789STDY5608838</strain>
    </source>
</reference>
<dbReference type="EMBL" id="CYZA01000006">
    <property type="protein sequence ID" value="CUN81241.1"/>
    <property type="molecule type" value="Genomic_DNA"/>
</dbReference>
<evidence type="ECO:0000313" key="2">
    <source>
        <dbReference type="Proteomes" id="UP000095447"/>
    </source>
</evidence>
<dbReference type="AlphaFoldDB" id="A0A173ZY73"/>
<proteinExistence type="predicted"/>